<reference evidence="2 3" key="1">
    <citation type="journal article" date="2020" name="Nature">
        <title>Six reference-quality genomes reveal evolution of bat adaptations.</title>
        <authorList>
            <person name="Jebb D."/>
            <person name="Huang Z."/>
            <person name="Pippel M."/>
            <person name="Hughes G.M."/>
            <person name="Lavrichenko K."/>
            <person name="Devanna P."/>
            <person name="Winkler S."/>
            <person name="Jermiin L.S."/>
            <person name="Skirmuntt E.C."/>
            <person name="Katzourakis A."/>
            <person name="Burkitt-Gray L."/>
            <person name="Ray D.A."/>
            <person name="Sullivan K.A.M."/>
            <person name="Roscito J.G."/>
            <person name="Kirilenko B.M."/>
            <person name="Davalos L.M."/>
            <person name="Corthals A.P."/>
            <person name="Power M.L."/>
            <person name="Jones G."/>
            <person name="Ransome R.D."/>
            <person name="Dechmann D.K.N."/>
            <person name="Locatelli A.G."/>
            <person name="Puechmaille S.J."/>
            <person name="Fedrigo O."/>
            <person name="Jarvis E.D."/>
            <person name="Hiller M."/>
            <person name="Vernes S.C."/>
            <person name="Myers E.W."/>
            <person name="Teeling E.C."/>
        </authorList>
    </citation>
    <scope>NUCLEOTIDE SEQUENCE [LARGE SCALE GENOMIC DNA]</scope>
    <source>
        <strain evidence="2">MPipKuh1</strain>
        <tissue evidence="2">Flight muscle</tissue>
    </source>
</reference>
<feature type="compositionally biased region" description="Low complexity" evidence="1">
    <location>
        <begin position="65"/>
        <end position="74"/>
    </location>
</feature>
<dbReference type="Proteomes" id="UP000558488">
    <property type="component" value="Unassembled WGS sequence"/>
</dbReference>
<gene>
    <name evidence="2" type="ORF">mPipKuh1_010380</name>
</gene>
<evidence type="ECO:0000313" key="2">
    <source>
        <dbReference type="EMBL" id="KAF6278767.1"/>
    </source>
</evidence>
<feature type="region of interest" description="Disordered" evidence="1">
    <location>
        <begin position="18"/>
        <end position="94"/>
    </location>
</feature>
<name>A0A7J7RRV6_PIPKU</name>
<organism evidence="2 3">
    <name type="scientific">Pipistrellus kuhlii</name>
    <name type="common">Kuhl's pipistrelle</name>
    <dbReference type="NCBI Taxonomy" id="59472"/>
    <lineage>
        <taxon>Eukaryota</taxon>
        <taxon>Metazoa</taxon>
        <taxon>Chordata</taxon>
        <taxon>Craniata</taxon>
        <taxon>Vertebrata</taxon>
        <taxon>Euteleostomi</taxon>
        <taxon>Mammalia</taxon>
        <taxon>Eutheria</taxon>
        <taxon>Laurasiatheria</taxon>
        <taxon>Chiroptera</taxon>
        <taxon>Yangochiroptera</taxon>
        <taxon>Vespertilionidae</taxon>
        <taxon>Pipistrellus</taxon>
    </lineage>
</organism>
<evidence type="ECO:0000256" key="1">
    <source>
        <dbReference type="SAM" id="MobiDB-lite"/>
    </source>
</evidence>
<dbReference type="AlphaFoldDB" id="A0A7J7RRV6"/>
<evidence type="ECO:0000313" key="3">
    <source>
        <dbReference type="Proteomes" id="UP000558488"/>
    </source>
</evidence>
<protein>
    <submittedName>
        <fullName evidence="2">Uncharacterized protein</fullName>
    </submittedName>
</protein>
<accession>A0A7J7RRV6</accession>
<comment type="caution">
    <text evidence="2">The sequence shown here is derived from an EMBL/GenBank/DDBJ whole genome shotgun (WGS) entry which is preliminary data.</text>
</comment>
<sequence>MLLAGRTRHREDISAQVLCGGSNPRGGEQPYALAVGPPPQGSSCRSRSGGCGGHSQGPCAPAGPSTSFSCRSSSTGVTPPPPLQAVRGPWGDGQWAPHSAFSSWLGSVPRLRLPRQVGAGCADGCRQGFPAPLYSSGTQSRCGGRGL</sequence>
<dbReference type="EMBL" id="JACAGB010000063">
    <property type="protein sequence ID" value="KAF6278767.1"/>
    <property type="molecule type" value="Genomic_DNA"/>
</dbReference>
<keyword evidence="3" id="KW-1185">Reference proteome</keyword>
<proteinExistence type="predicted"/>